<dbReference type="Proteomes" id="UP000240708">
    <property type="component" value="Unassembled WGS sequence"/>
</dbReference>
<organism evidence="2 3">
    <name type="scientific">Cecembia rubra</name>
    <dbReference type="NCBI Taxonomy" id="1485585"/>
    <lineage>
        <taxon>Bacteria</taxon>
        <taxon>Pseudomonadati</taxon>
        <taxon>Bacteroidota</taxon>
        <taxon>Cytophagia</taxon>
        <taxon>Cytophagales</taxon>
        <taxon>Cyclobacteriaceae</taxon>
        <taxon>Cecembia</taxon>
    </lineage>
</organism>
<evidence type="ECO:0000313" key="3">
    <source>
        <dbReference type="Proteomes" id="UP000240708"/>
    </source>
</evidence>
<dbReference type="AlphaFoldDB" id="A0A2P8EEE0"/>
<sequence length="234" mass="26825">MNKLTYFILLLSSIYFNCTQPKRTDNRMKDQKLTYLALGDSYTIGEGVEEAGRYPNQTVELLKSFGLNFEKPTIIAKTGWTTDELNAGINNAGIEHKTFDLVTLLIGVNNQYRGRSIENYQEEFEDLLNQAIRFADGDASHVAVISIPDWGVTPFALDKGSNQQKVKQEIDLFNKVNGEISKKMGVHYIHITERYREVGFLPEMVVEDKLHPSHLIYEEWAIELAKIIEKKMQF</sequence>
<reference evidence="2 3" key="1">
    <citation type="submission" date="2018-03" db="EMBL/GenBank/DDBJ databases">
        <title>Genomic Encyclopedia of Archaeal and Bacterial Type Strains, Phase II (KMG-II): from individual species to whole genera.</title>
        <authorList>
            <person name="Goeker M."/>
        </authorList>
    </citation>
    <scope>NUCLEOTIDE SEQUENCE [LARGE SCALE GENOMIC DNA]</scope>
    <source>
        <strain evidence="2 3">DSM 28057</strain>
    </source>
</reference>
<feature type="domain" description="SGNH hydrolase-type esterase" evidence="1">
    <location>
        <begin position="37"/>
        <end position="217"/>
    </location>
</feature>
<dbReference type="SUPFAM" id="SSF52266">
    <property type="entry name" value="SGNH hydrolase"/>
    <property type="match status" value="1"/>
</dbReference>
<dbReference type="CDD" id="cd01832">
    <property type="entry name" value="SGNH_hydrolase_like_1"/>
    <property type="match status" value="1"/>
</dbReference>
<dbReference type="EMBL" id="PYGF01000001">
    <property type="protein sequence ID" value="PSL07830.1"/>
    <property type="molecule type" value="Genomic_DNA"/>
</dbReference>
<dbReference type="InterPro" id="IPR013830">
    <property type="entry name" value="SGNH_hydro"/>
</dbReference>
<dbReference type="InterPro" id="IPR036514">
    <property type="entry name" value="SGNH_hydro_sf"/>
</dbReference>
<dbReference type="Pfam" id="PF13472">
    <property type="entry name" value="Lipase_GDSL_2"/>
    <property type="match status" value="1"/>
</dbReference>
<dbReference type="Gene3D" id="3.40.50.1110">
    <property type="entry name" value="SGNH hydrolase"/>
    <property type="match status" value="1"/>
</dbReference>
<proteinExistence type="predicted"/>
<accession>A0A2P8EEE0</accession>
<evidence type="ECO:0000259" key="1">
    <source>
        <dbReference type="Pfam" id="PF13472"/>
    </source>
</evidence>
<protein>
    <submittedName>
        <fullName evidence="2">Lysophospholipase L1-like esterase</fullName>
    </submittedName>
</protein>
<comment type="caution">
    <text evidence="2">The sequence shown here is derived from an EMBL/GenBank/DDBJ whole genome shotgun (WGS) entry which is preliminary data.</text>
</comment>
<dbReference type="GO" id="GO:0016788">
    <property type="term" value="F:hydrolase activity, acting on ester bonds"/>
    <property type="evidence" value="ECO:0007669"/>
    <property type="project" value="UniProtKB-ARBA"/>
</dbReference>
<name>A0A2P8EEE0_9BACT</name>
<evidence type="ECO:0000313" key="2">
    <source>
        <dbReference type="EMBL" id="PSL07830.1"/>
    </source>
</evidence>
<gene>
    <name evidence="2" type="ORF">CLV48_101768</name>
</gene>
<dbReference type="OrthoDB" id="158267at2"/>
<keyword evidence="3" id="KW-1185">Reference proteome</keyword>